<evidence type="ECO:0000259" key="8">
    <source>
        <dbReference type="PROSITE" id="PS50811"/>
    </source>
</evidence>
<accession>A0A2S3H9K0</accession>
<feature type="region of interest" description="Disordered" evidence="7">
    <location>
        <begin position="63"/>
        <end position="95"/>
    </location>
</feature>
<dbReference type="GO" id="GO:0042542">
    <property type="term" value="P:response to hydrogen peroxide"/>
    <property type="evidence" value="ECO:0007669"/>
    <property type="project" value="UniProtKB-ARBA"/>
</dbReference>
<keyword evidence="5" id="KW-0539">Nucleus</keyword>
<name>A0A2S3H9K0_9POAL</name>
<dbReference type="Gramene" id="PAN18045">
    <property type="protein sequence ID" value="PAN18045"/>
    <property type="gene ID" value="PAHAL_3G174400"/>
</dbReference>
<keyword evidence="2" id="KW-0805">Transcription regulation</keyword>
<evidence type="ECO:0000256" key="1">
    <source>
        <dbReference type="ARBA" id="ARBA00004123"/>
    </source>
</evidence>
<dbReference type="PANTHER" id="PTHR31282">
    <property type="entry name" value="WRKY TRANSCRIPTION FACTOR 21-RELATED"/>
    <property type="match status" value="1"/>
</dbReference>
<evidence type="ECO:0000256" key="4">
    <source>
        <dbReference type="ARBA" id="ARBA00023163"/>
    </source>
</evidence>
<dbReference type="PROSITE" id="PS50811">
    <property type="entry name" value="WRKY"/>
    <property type="match status" value="1"/>
</dbReference>
<dbReference type="SUPFAM" id="SSF118290">
    <property type="entry name" value="WRKY DNA-binding domain"/>
    <property type="match status" value="1"/>
</dbReference>
<dbReference type="InterPro" id="IPR003657">
    <property type="entry name" value="WRKY_dom"/>
</dbReference>
<dbReference type="GO" id="GO:0010193">
    <property type="term" value="P:response to ozone"/>
    <property type="evidence" value="ECO:0007669"/>
    <property type="project" value="UniProtKB-ARBA"/>
</dbReference>
<dbReference type="GO" id="GO:0009751">
    <property type="term" value="P:response to salicylic acid"/>
    <property type="evidence" value="ECO:0007669"/>
    <property type="project" value="UniProtKB-ARBA"/>
</dbReference>
<dbReference type="GO" id="GO:0003700">
    <property type="term" value="F:DNA-binding transcription factor activity"/>
    <property type="evidence" value="ECO:0007669"/>
    <property type="project" value="InterPro"/>
</dbReference>
<proteinExistence type="inferred from homology"/>
<reference evidence="9" key="1">
    <citation type="submission" date="2018-04" db="EMBL/GenBank/DDBJ databases">
        <title>WGS assembly of Panicum hallii.</title>
        <authorList>
            <person name="Lovell J."/>
            <person name="Jenkins J."/>
            <person name="Lowry D."/>
            <person name="Mamidi S."/>
            <person name="Sreedasyam A."/>
            <person name="Weng X."/>
            <person name="Barry K."/>
            <person name="Bonette J."/>
            <person name="Campitelli B."/>
            <person name="Daum C."/>
            <person name="Gordon S."/>
            <person name="Gould B."/>
            <person name="Lipzen A."/>
            <person name="Macqueen A."/>
            <person name="Palacio-Mejia J."/>
            <person name="Plott C."/>
            <person name="Shakirov E."/>
            <person name="Shu S."/>
            <person name="Yoshinaga Y."/>
            <person name="Zane M."/>
            <person name="Rokhsar D."/>
            <person name="Grimwood J."/>
            <person name="Schmutz J."/>
            <person name="Juenger T."/>
        </authorList>
    </citation>
    <scope>NUCLEOTIDE SEQUENCE [LARGE SCALE GENOMIC DNA]</scope>
    <source>
        <strain evidence="9">FIL2</strain>
    </source>
</reference>
<dbReference type="GO" id="GO:0010150">
    <property type="term" value="P:leaf senescence"/>
    <property type="evidence" value="ECO:0007669"/>
    <property type="project" value="UniProtKB-ARBA"/>
</dbReference>
<comment type="similarity">
    <text evidence="6">Belongs to the WRKY group III family.</text>
</comment>
<dbReference type="GO" id="GO:0043565">
    <property type="term" value="F:sequence-specific DNA binding"/>
    <property type="evidence" value="ECO:0007669"/>
    <property type="project" value="InterPro"/>
</dbReference>
<feature type="domain" description="WRKY" evidence="8">
    <location>
        <begin position="107"/>
        <end position="170"/>
    </location>
</feature>
<dbReference type="InterPro" id="IPR044810">
    <property type="entry name" value="WRKY_plant"/>
</dbReference>
<evidence type="ECO:0000256" key="7">
    <source>
        <dbReference type="SAM" id="MobiDB-lite"/>
    </source>
</evidence>
<evidence type="ECO:0000256" key="2">
    <source>
        <dbReference type="ARBA" id="ARBA00023015"/>
    </source>
</evidence>
<dbReference type="EMBL" id="CM008048">
    <property type="protein sequence ID" value="PAN18045.1"/>
    <property type="molecule type" value="Genomic_DNA"/>
</dbReference>
<dbReference type="InterPro" id="IPR036576">
    <property type="entry name" value="WRKY_dom_sf"/>
</dbReference>
<dbReference type="GO" id="GO:0005634">
    <property type="term" value="C:nucleus"/>
    <property type="evidence" value="ECO:0007669"/>
    <property type="project" value="UniProtKB-SubCell"/>
</dbReference>
<evidence type="ECO:0000256" key="5">
    <source>
        <dbReference type="ARBA" id="ARBA00023242"/>
    </source>
</evidence>
<evidence type="ECO:0000256" key="6">
    <source>
        <dbReference type="ARBA" id="ARBA00060850"/>
    </source>
</evidence>
<comment type="subcellular location">
    <subcellularLocation>
        <location evidence="1">Nucleus</location>
    </subcellularLocation>
</comment>
<dbReference type="AlphaFoldDB" id="A0A2S3H9K0"/>
<keyword evidence="3" id="KW-0238">DNA-binding</keyword>
<dbReference type="SMART" id="SM00774">
    <property type="entry name" value="WRKY"/>
    <property type="match status" value="1"/>
</dbReference>
<dbReference type="Proteomes" id="UP000243499">
    <property type="component" value="Chromosome 3"/>
</dbReference>
<keyword evidence="4" id="KW-0804">Transcription</keyword>
<evidence type="ECO:0000256" key="3">
    <source>
        <dbReference type="ARBA" id="ARBA00023125"/>
    </source>
</evidence>
<organism evidence="9">
    <name type="scientific">Panicum hallii</name>
    <dbReference type="NCBI Taxonomy" id="206008"/>
    <lineage>
        <taxon>Eukaryota</taxon>
        <taxon>Viridiplantae</taxon>
        <taxon>Streptophyta</taxon>
        <taxon>Embryophyta</taxon>
        <taxon>Tracheophyta</taxon>
        <taxon>Spermatophyta</taxon>
        <taxon>Magnoliopsida</taxon>
        <taxon>Liliopsida</taxon>
        <taxon>Poales</taxon>
        <taxon>Poaceae</taxon>
        <taxon>PACMAD clade</taxon>
        <taxon>Panicoideae</taxon>
        <taxon>Panicodae</taxon>
        <taxon>Paniceae</taxon>
        <taxon>Panicinae</taxon>
        <taxon>Panicum</taxon>
        <taxon>Panicum sect. Panicum</taxon>
    </lineage>
</organism>
<gene>
    <name evidence="9" type="ORF">PAHAL_3G174400</name>
</gene>
<dbReference type="Gene3D" id="2.20.25.80">
    <property type="entry name" value="WRKY domain"/>
    <property type="match status" value="1"/>
</dbReference>
<dbReference type="FunFam" id="2.20.25.80:FF:000009">
    <property type="entry name" value="WRKY transcription factor 53"/>
    <property type="match status" value="1"/>
</dbReference>
<dbReference type="Pfam" id="PF03106">
    <property type="entry name" value="WRKY"/>
    <property type="match status" value="1"/>
</dbReference>
<protein>
    <recommendedName>
        <fullName evidence="8">WRKY domain-containing protein</fullName>
    </recommendedName>
</protein>
<evidence type="ECO:0000313" key="9">
    <source>
        <dbReference type="EMBL" id="PAN18045.1"/>
    </source>
</evidence>
<sequence>MDGCGGEKRALASELAQVQAMVRELEARMDQDLPAAARELCGELASSVDRSIRIARACGWYSPGSRDGSPRSDGAQHPGGGGGGNAQSKRRKGTPCVRTQVRVAAVQDMAPLDDGLSWRKYGQKDILGAMYPRAYFRCTHRNSQGCSATKHVQRADGDPLLYDVVYHGAHACAQAAHPGAEHLRRQLQPEGHADAEQSSPLAPEAECLQAGLEPVAPYSFAPAPGAGADFVGYFPLLSPTGLEWQLRSSYAAGGLGVGMDYEPHFEEFYKNATDPFQWEYSDLYAAN</sequence>